<gene>
    <name evidence="1" type="ORF">M5E07_16105</name>
</gene>
<dbReference type="RefSeq" id="WP_252220792.1">
    <property type="nucleotide sequence ID" value="NZ_CP098732.1"/>
</dbReference>
<name>A0AAE9LRD7_9GAMM</name>
<proteinExistence type="predicted"/>
<dbReference type="SUPFAM" id="SSF51182">
    <property type="entry name" value="RmlC-like cupins"/>
    <property type="match status" value="1"/>
</dbReference>
<dbReference type="InterPro" id="IPR014710">
    <property type="entry name" value="RmlC-like_jellyroll"/>
</dbReference>
<keyword evidence="2" id="KW-1185">Reference proteome</keyword>
<evidence type="ECO:0000313" key="2">
    <source>
        <dbReference type="Proteomes" id="UP001056716"/>
    </source>
</evidence>
<sequence length="36" mass="3898">MLVEGKAILEFDSGSKYELSVGDYINIPAHAKCKAV</sequence>
<dbReference type="AlphaFoldDB" id="A0AAE9LRD7"/>
<dbReference type="KEGG" id="atz:M5E07_16105"/>
<dbReference type="Gene3D" id="2.60.120.10">
    <property type="entry name" value="Jelly Rolls"/>
    <property type="match status" value="1"/>
</dbReference>
<protein>
    <recommendedName>
        <fullName evidence="3">Cupin domain-containing protein</fullName>
    </recommendedName>
</protein>
<reference evidence="1" key="1">
    <citation type="submission" date="2022-06" db="EMBL/GenBank/DDBJ databases">
        <title>Isolation, identification and characterization of iprodione-degrading strains in Lhasa, Tibet.</title>
        <authorList>
            <person name="Pan H."/>
        </authorList>
    </citation>
    <scope>NUCLEOTIDE SEQUENCE</scope>
    <source>
        <strain evidence="1">Y-23</strain>
    </source>
</reference>
<evidence type="ECO:0000313" key="1">
    <source>
        <dbReference type="EMBL" id="USE83263.1"/>
    </source>
</evidence>
<accession>A0AAE9LRD7</accession>
<organism evidence="1 2">
    <name type="scientific">Acinetobacter tibetensis</name>
    <dbReference type="NCBI Taxonomy" id="2943497"/>
    <lineage>
        <taxon>Bacteria</taxon>
        <taxon>Pseudomonadati</taxon>
        <taxon>Pseudomonadota</taxon>
        <taxon>Gammaproteobacteria</taxon>
        <taxon>Moraxellales</taxon>
        <taxon>Moraxellaceae</taxon>
        <taxon>Acinetobacter</taxon>
    </lineage>
</organism>
<dbReference type="Proteomes" id="UP001056716">
    <property type="component" value="Chromosome"/>
</dbReference>
<dbReference type="InterPro" id="IPR011051">
    <property type="entry name" value="RmlC_Cupin_sf"/>
</dbReference>
<dbReference type="EMBL" id="CP098732">
    <property type="protein sequence ID" value="USE83263.1"/>
    <property type="molecule type" value="Genomic_DNA"/>
</dbReference>
<evidence type="ECO:0008006" key="3">
    <source>
        <dbReference type="Google" id="ProtNLM"/>
    </source>
</evidence>